<dbReference type="PROSITE" id="PS00678">
    <property type="entry name" value="WD_REPEATS_1"/>
    <property type="match status" value="1"/>
</dbReference>
<keyword evidence="7" id="KW-1185">Reference proteome</keyword>
<reference evidence="6 7" key="1">
    <citation type="journal article" date="2023" name="BMC Biol.">
        <title>The compact genome of the sponge Oopsacas minuta (Hexactinellida) is lacking key metazoan core genes.</title>
        <authorList>
            <person name="Santini S."/>
            <person name="Schenkelaars Q."/>
            <person name="Jourda C."/>
            <person name="Duchesne M."/>
            <person name="Belahbib H."/>
            <person name="Rocher C."/>
            <person name="Selva M."/>
            <person name="Riesgo A."/>
            <person name="Vervoort M."/>
            <person name="Leys S.P."/>
            <person name="Kodjabachian L."/>
            <person name="Le Bivic A."/>
            <person name="Borchiellini C."/>
            <person name="Claverie J.M."/>
            <person name="Renard E."/>
        </authorList>
    </citation>
    <scope>NUCLEOTIDE SEQUENCE [LARGE SCALE GENOMIC DNA]</scope>
    <source>
        <strain evidence="6">SPO-2</strain>
    </source>
</reference>
<dbReference type="Proteomes" id="UP001165289">
    <property type="component" value="Unassembled WGS sequence"/>
</dbReference>
<dbReference type="PANTHER" id="PTHR13211:SF0">
    <property type="entry name" value="TELOMERASE CAJAL BODY PROTEIN 1"/>
    <property type="match status" value="1"/>
</dbReference>
<dbReference type="EMBL" id="JAKMXF010000300">
    <property type="protein sequence ID" value="KAI6651972.1"/>
    <property type="molecule type" value="Genomic_DNA"/>
</dbReference>
<evidence type="ECO:0000256" key="2">
    <source>
        <dbReference type="ARBA" id="ARBA00022737"/>
    </source>
</evidence>
<dbReference type="InterPro" id="IPR001680">
    <property type="entry name" value="WD40_rpt"/>
</dbReference>
<keyword evidence="2" id="KW-0677">Repeat</keyword>
<name>A0AAV7JT88_9METZ</name>
<gene>
    <name evidence="6" type="ORF">LOD99_4517</name>
</gene>
<feature type="repeat" description="WD" evidence="5">
    <location>
        <begin position="219"/>
        <end position="261"/>
    </location>
</feature>
<comment type="caution">
    <text evidence="6">The sequence shown here is derived from an EMBL/GenBank/DDBJ whole genome shotgun (WGS) entry which is preliminary data.</text>
</comment>
<dbReference type="PROSITE" id="PS50082">
    <property type="entry name" value="WD_REPEATS_2"/>
    <property type="match status" value="1"/>
</dbReference>
<sequence>MQLANQLINSAIPNPLTHISADYESGHIFNNYLRGCKWSPDGTCLLTSSNDKCMRIFELDLILDSSFDSTSSSAALVLYEPEIVYDYAWYPAMCSEAPLTCCLVTTSRDCPVHLWDAYTGSVRCSYLPYDHVQELHAPYSVCFSADGDYIICGMKHYLKVFHTAIPGSYSTNIQLVLGKKHIPNNIVSTVTTRGSAILFGSFGGNVGLVGETGKIELLLEAHTQGVTHIDVTADGNYVVAGGRKNNNIFIWDLRNTTQFVAKLNRISLTSQKIYFDIDKSNSIVSGNQDGNISVWSEYTWKSHRENLNGISPDSQILAHKDSVNGISVHPSRGLIASASGERKFWVDFDLEYGEDEEMSTVSSENCIKIWNNFNRFI</sequence>
<proteinExistence type="inferred from homology"/>
<evidence type="ECO:0000256" key="1">
    <source>
        <dbReference type="ARBA" id="ARBA00022574"/>
    </source>
</evidence>
<evidence type="ECO:0000256" key="4">
    <source>
        <dbReference type="ARBA" id="ARBA00041558"/>
    </source>
</evidence>
<dbReference type="InterPro" id="IPR019775">
    <property type="entry name" value="WD40_repeat_CS"/>
</dbReference>
<dbReference type="InterPro" id="IPR015943">
    <property type="entry name" value="WD40/YVTN_repeat-like_dom_sf"/>
</dbReference>
<evidence type="ECO:0000313" key="7">
    <source>
        <dbReference type="Proteomes" id="UP001165289"/>
    </source>
</evidence>
<dbReference type="AlphaFoldDB" id="A0AAV7JT88"/>
<dbReference type="Gene3D" id="2.130.10.10">
    <property type="entry name" value="YVTN repeat-like/Quinoprotein amine dehydrogenase"/>
    <property type="match status" value="2"/>
</dbReference>
<dbReference type="InterPro" id="IPR051150">
    <property type="entry name" value="SWT21/TCAB1_mRNA_Telomere"/>
</dbReference>
<dbReference type="InterPro" id="IPR036322">
    <property type="entry name" value="WD40_repeat_dom_sf"/>
</dbReference>
<dbReference type="SMART" id="SM00320">
    <property type="entry name" value="WD40"/>
    <property type="match status" value="5"/>
</dbReference>
<dbReference type="Pfam" id="PF00400">
    <property type="entry name" value="WD40"/>
    <property type="match status" value="2"/>
</dbReference>
<dbReference type="PANTHER" id="PTHR13211">
    <property type="entry name" value="TELOMERASE CAJAL BODY PROTEIN 1"/>
    <property type="match status" value="1"/>
</dbReference>
<comment type="similarity">
    <text evidence="3">Belongs to the TCAB1 family.</text>
</comment>
<keyword evidence="1 5" id="KW-0853">WD repeat</keyword>
<protein>
    <recommendedName>
        <fullName evidence="4">WD repeat-containing protein 79</fullName>
    </recommendedName>
</protein>
<accession>A0AAV7JT88</accession>
<evidence type="ECO:0000256" key="5">
    <source>
        <dbReference type="PROSITE-ProRule" id="PRU00221"/>
    </source>
</evidence>
<evidence type="ECO:0000313" key="6">
    <source>
        <dbReference type="EMBL" id="KAI6651972.1"/>
    </source>
</evidence>
<evidence type="ECO:0000256" key="3">
    <source>
        <dbReference type="ARBA" id="ARBA00038279"/>
    </source>
</evidence>
<organism evidence="6 7">
    <name type="scientific">Oopsacas minuta</name>
    <dbReference type="NCBI Taxonomy" id="111878"/>
    <lineage>
        <taxon>Eukaryota</taxon>
        <taxon>Metazoa</taxon>
        <taxon>Porifera</taxon>
        <taxon>Hexactinellida</taxon>
        <taxon>Hexasterophora</taxon>
        <taxon>Lyssacinosida</taxon>
        <taxon>Leucopsacidae</taxon>
        <taxon>Oopsacas</taxon>
    </lineage>
</organism>
<dbReference type="SUPFAM" id="SSF50978">
    <property type="entry name" value="WD40 repeat-like"/>
    <property type="match status" value="1"/>
</dbReference>